<name>A0A2U3PE19_9MYCO</name>
<dbReference type="NCBIfam" id="TIGR03085">
    <property type="entry name" value="TIGR03085 family metal-binding protein"/>
    <property type="match status" value="1"/>
</dbReference>
<dbReference type="Gene3D" id="1.20.120.450">
    <property type="entry name" value="dinb family like domain"/>
    <property type="match status" value="1"/>
</dbReference>
<feature type="domain" description="Mycothiol-dependent maleylpyruvate isomerase metal-binding" evidence="1">
    <location>
        <begin position="11"/>
        <end position="44"/>
    </location>
</feature>
<dbReference type="STRING" id="1841861.GCA_900157365_02552"/>
<accession>A0A2U3PE19</accession>
<sequence length="211" mass="22735">MKGNQVTVAQRERAALVETMRGLGPDAATLCDGWTTRDLAAHLVIREYRPDAAPGILIPFFAGHTAKVQNDVAGRNDWDQLLDKVASGPPLYSPLKLLDPVANIGEMFIHHEDVRRAQPGWTPRELEPALAKSLRRSLPLMARMTLGKVPGRVALRIPEGKTVLIAGQGPAVTVTGTPQELLLFSVGRKADVEFDGDAAAVEAVRDAPKGL</sequence>
<dbReference type="InterPro" id="IPR017517">
    <property type="entry name" value="Maleyloyr_isom"/>
</dbReference>
<dbReference type="NCBIfam" id="TIGR03083">
    <property type="entry name" value="maleylpyruvate isomerase family mycothiol-dependent enzyme"/>
    <property type="match status" value="1"/>
</dbReference>
<dbReference type="InterPro" id="IPR024344">
    <property type="entry name" value="MDMPI_metal-binding"/>
</dbReference>
<reference evidence="2 3" key="1">
    <citation type="submission" date="2017-01" db="EMBL/GenBank/DDBJ databases">
        <authorList>
            <consortium name="Urmite Genomes"/>
        </authorList>
    </citation>
    <scope>NUCLEOTIDE SEQUENCE [LARGE SCALE GENOMIC DNA]</scope>
    <source>
        <strain evidence="2 3">AB215</strain>
    </source>
</reference>
<dbReference type="SUPFAM" id="SSF109854">
    <property type="entry name" value="DinB/YfiT-like putative metalloenzymes"/>
    <property type="match status" value="1"/>
</dbReference>
<dbReference type="InterPro" id="IPR034660">
    <property type="entry name" value="DinB/YfiT-like"/>
</dbReference>
<dbReference type="EMBL" id="FUEZ01000004">
    <property type="protein sequence ID" value="SPM42014.1"/>
    <property type="molecule type" value="Genomic_DNA"/>
</dbReference>
<dbReference type="InterPro" id="IPR017519">
    <property type="entry name" value="CHP03085"/>
</dbReference>
<protein>
    <submittedName>
        <fullName evidence="2">TIGR03085 family protein</fullName>
    </submittedName>
</protein>
<proteinExistence type="predicted"/>
<dbReference type="GO" id="GO:0046872">
    <property type="term" value="F:metal ion binding"/>
    <property type="evidence" value="ECO:0007669"/>
    <property type="project" value="InterPro"/>
</dbReference>
<evidence type="ECO:0000313" key="3">
    <source>
        <dbReference type="Proteomes" id="UP000240424"/>
    </source>
</evidence>
<gene>
    <name evidence="2" type="ORF">MNAB215_4232</name>
</gene>
<dbReference type="Proteomes" id="UP000240424">
    <property type="component" value="Unassembled WGS sequence"/>
</dbReference>
<evidence type="ECO:0000313" key="2">
    <source>
        <dbReference type="EMBL" id="SPM42014.1"/>
    </source>
</evidence>
<evidence type="ECO:0000259" key="1">
    <source>
        <dbReference type="Pfam" id="PF11716"/>
    </source>
</evidence>
<dbReference type="AlphaFoldDB" id="A0A2U3PE19"/>
<organism evidence="2 3">
    <name type="scientific">Mycobacterium numidiamassiliense</name>
    <dbReference type="NCBI Taxonomy" id="1841861"/>
    <lineage>
        <taxon>Bacteria</taxon>
        <taxon>Bacillati</taxon>
        <taxon>Actinomycetota</taxon>
        <taxon>Actinomycetes</taxon>
        <taxon>Mycobacteriales</taxon>
        <taxon>Mycobacteriaceae</taxon>
        <taxon>Mycobacterium</taxon>
    </lineage>
</organism>
<keyword evidence="3" id="KW-1185">Reference proteome</keyword>
<dbReference type="Pfam" id="PF11716">
    <property type="entry name" value="MDMPI_N"/>
    <property type="match status" value="1"/>
</dbReference>